<proteinExistence type="predicted"/>
<feature type="domain" description="BTB" evidence="2">
    <location>
        <begin position="53"/>
        <end position="124"/>
    </location>
</feature>
<dbReference type="Gene3D" id="3.30.710.10">
    <property type="entry name" value="Potassium Channel Kv1.1, Chain A"/>
    <property type="match status" value="1"/>
</dbReference>
<dbReference type="EMBL" id="JADCUA010000003">
    <property type="protein sequence ID" value="KAH9841767.1"/>
    <property type="molecule type" value="Genomic_DNA"/>
</dbReference>
<dbReference type="InterPro" id="IPR011333">
    <property type="entry name" value="SKP1/BTB/POZ_sf"/>
</dbReference>
<accession>A0ABQ8KU14</accession>
<evidence type="ECO:0000256" key="1">
    <source>
        <dbReference type="SAM" id="MobiDB-lite"/>
    </source>
</evidence>
<dbReference type="InterPro" id="IPR000210">
    <property type="entry name" value="BTB/POZ_dom"/>
</dbReference>
<sequence>MKRSLDLDSSGEASGNKRPRLSQTSDKDRSQPTNIEAEDLGLVRDEEFWYEDGSVVLVAGNVGFRVYRGLLVRRSEVFSDLFSVPQPQDSQLVCGCPVVHLSDTPDSLRELLGVLLCGKKYIQKNDIELHLLSYRIRLSHKYGIQDVLNESIQQLKALIPTDLARWLAMGRHYSARAITAVNLARLTSTKLVIITALYMCCQLPNHVLLEGAAHPDGTTDELSRDDLLQCLDAKSVLTHTYAHGIYSQTSIIVQGCRSHASCGRALDSIRYTAAKRLTMDIMDTWDELLDKYDRTKVGDAALVSLCQCCMVNLRQQVWAHVSYRWAFLASYMDVRGQGKDGGVEEEP</sequence>
<name>A0ABQ8KU14_9APHY</name>
<evidence type="ECO:0000259" key="2">
    <source>
        <dbReference type="PROSITE" id="PS50097"/>
    </source>
</evidence>
<comment type="caution">
    <text evidence="3">The sequence shown here is derived from an EMBL/GenBank/DDBJ whole genome shotgun (WGS) entry which is preliminary data.</text>
</comment>
<dbReference type="Proteomes" id="UP000814176">
    <property type="component" value="Unassembled WGS sequence"/>
</dbReference>
<evidence type="ECO:0000313" key="4">
    <source>
        <dbReference type="Proteomes" id="UP000814176"/>
    </source>
</evidence>
<organism evidence="3 4">
    <name type="scientific">Rhodofomes roseus</name>
    <dbReference type="NCBI Taxonomy" id="34475"/>
    <lineage>
        <taxon>Eukaryota</taxon>
        <taxon>Fungi</taxon>
        <taxon>Dikarya</taxon>
        <taxon>Basidiomycota</taxon>
        <taxon>Agaricomycotina</taxon>
        <taxon>Agaricomycetes</taxon>
        <taxon>Polyporales</taxon>
        <taxon>Rhodofomes</taxon>
    </lineage>
</organism>
<dbReference type="PROSITE" id="PS50097">
    <property type="entry name" value="BTB"/>
    <property type="match status" value="1"/>
</dbReference>
<feature type="region of interest" description="Disordered" evidence="1">
    <location>
        <begin position="1"/>
        <end position="36"/>
    </location>
</feature>
<dbReference type="GeneID" id="72006709"/>
<protein>
    <recommendedName>
        <fullName evidence="2">BTB domain-containing protein</fullName>
    </recommendedName>
</protein>
<reference evidence="3 4" key="1">
    <citation type="journal article" date="2021" name="Environ. Microbiol.">
        <title>Gene family expansions and transcriptome signatures uncover fungal adaptations to wood decay.</title>
        <authorList>
            <person name="Hage H."/>
            <person name="Miyauchi S."/>
            <person name="Viragh M."/>
            <person name="Drula E."/>
            <person name="Min B."/>
            <person name="Chaduli D."/>
            <person name="Navarro D."/>
            <person name="Favel A."/>
            <person name="Norest M."/>
            <person name="Lesage-Meessen L."/>
            <person name="Balint B."/>
            <person name="Merenyi Z."/>
            <person name="de Eugenio L."/>
            <person name="Morin E."/>
            <person name="Martinez A.T."/>
            <person name="Baldrian P."/>
            <person name="Stursova M."/>
            <person name="Martinez M.J."/>
            <person name="Novotny C."/>
            <person name="Magnuson J.K."/>
            <person name="Spatafora J.W."/>
            <person name="Maurice S."/>
            <person name="Pangilinan J."/>
            <person name="Andreopoulos W."/>
            <person name="LaButti K."/>
            <person name="Hundley H."/>
            <person name="Na H."/>
            <person name="Kuo A."/>
            <person name="Barry K."/>
            <person name="Lipzen A."/>
            <person name="Henrissat B."/>
            <person name="Riley R."/>
            <person name="Ahrendt S."/>
            <person name="Nagy L.G."/>
            <person name="Grigoriev I.V."/>
            <person name="Martin F."/>
            <person name="Rosso M.N."/>
        </authorList>
    </citation>
    <scope>NUCLEOTIDE SEQUENCE [LARGE SCALE GENOMIC DNA]</scope>
    <source>
        <strain evidence="3 4">CIRM-BRFM 1785</strain>
    </source>
</reference>
<dbReference type="RefSeq" id="XP_047783066.1">
    <property type="nucleotide sequence ID" value="XM_047925977.1"/>
</dbReference>
<evidence type="ECO:0000313" key="3">
    <source>
        <dbReference type="EMBL" id="KAH9841767.1"/>
    </source>
</evidence>
<dbReference type="CDD" id="cd18186">
    <property type="entry name" value="BTB_POZ_ZBTB_KLHL-like"/>
    <property type="match status" value="1"/>
</dbReference>
<keyword evidence="4" id="KW-1185">Reference proteome</keyword>
<gene>
    <name evidence="3" type="ORF">C8Q71DRAFT_803753</name>
</gene>